<evidence type="ECO:0000256" key="3">
    <source>
        <dbReference type="SAM" id="SignalP"/>
    </source>
</evidence>
<name>A0AA88LCD5_ARTSF</name>
<keyword evidence="5" id="KW-1185">Reference proteome</keyword>
<protein>
    <submittedName>
        <fullName evidence="4">Uncharacterized protein</fullName>
    </submittedName>
</protein>
<evidence type="ECO:0000313" key="4">
    <source>
        <dbReference type="EMBL" id="KAK2721019.1"/>
    </source>
</evidence>
<keyword evidence="2" id="KW-1133">Transmembrane helix</keyword>
<feature type="compositionally biased region" description="Low complexity" evidence="1">
    <location>
        <begin position="68"/>
        <end position="83"/>
    </location>
</feature>
<keyword evidence="2" id="KW-0472">Membrane</keyword>
<evidence type="ECO:0000313" key="5">
    <source>
        <dbReference type="Proteomes" id="UP001187531"/>
    </source>
</evidence>
<organism evidence="4 5">
    <name type="scientific">Artemia franciscana</name>
    <name type="common">Brine shrimp</name>
    <name type="synonym">Artemia sanfranciscana</name>
    <dbReference type="NCBI Taxonomy" id="6661"/>
    <lineage>
        <taxon>Eukaryota</taxon>
        <taxon>Metazoa</taxon>
        <taxon>Ecdysozoa</taxon>
        <taxon>Arthropoda</taxon>
        <taxon>Crustacea</taxon>
        <taxon>Branchiopoda</taxon>
        <taxon>Anostraca</taxon>
        <taxon>Artemiidae</taxon>
        <taxon>Artemia</taxon>
    </lineage>
</organism>
<evidence type="ECO:0000256" key="2">
    <source>
        <dbReference type="SAM" id="Phobius"/>
    </source>
</evidence>
<dbReference type="EMBL" id="JAVRJZ010000006">
    <property type="protein sequence ID" value="KAK2721019.1"/>
    <property type="molecule type" value="Genomic_DNA"/>
</dbReference>
<dbReference type="Proteomes" id="UP001187531">
    <property type="component" value="Unassembled WGS sequence"/>
</dbReference>
<dbReference type="AlphaFoldDB" id="A0AA88LCD5"/>
<evidence type="ECO:0000256" key="1">
    <source>
        <dbReference type="SAM" id="MobiDB-lite"/>
    </source>
</evidence>
<feature type="transmembrane region" description="Helical" evidence="2">
    <location>
        <begin position="181"/>
        <end position="206"/>
    </location>
</feature>
<feature type="signal peptide" evidence="3">
    <location>
        <begin position="1"/>
        <end position="18"/>
    </location>
</feature>
<sequence>MLIYAVLILAIGISGIFTADTKNVNDDYDGGIDRDGFYNPYSSLQGKDTYLDPYLESNTDYKSEPAFGQSGSSYDQQSYNSQSLPLDQGYSQAPALSDTYGNEPAKESSYGNNAEGYQDDDKEGVYYYYFPMGDTIKEKLKLKMKGVWDNMLGGATGLSGKLQKHEKHKAKDKIQAIDEAVYGLAAATLAVVIVAWALLLSAPFIYTGLPANLFIASEDSGQEFDLSAFGIPLTLRAPALGKNGGGLMSSSWLTSENIEKVTSYIAQKVDEYRGKVNH</sequence>
<accession>A0AA88LCD5</accession>
<proteinExistence type="predicted"/>
<comment type="caution">
    <text evidence="4">The sequence shown here is derived from an EMBL/GenBank/DDBJ whole genome shotgun (WGS) entry which is preliminary data.</text>
</comment>
<feature type="region of interest" description="Disordered" evidence="1">
    <location>
        <begin position="61"/>
        <end position="117"/>
    </location>
</feature>
<reference evidence="4" key="1">
    <citation type="submission" date="2023-07" db="EMBL/GenBank/DDBJ databases">
        <title>Chromosome-level genome assembly of Artemia franciscana.</title>
        <authorList>
            <person name="Jo E."/>
        </authorList>
    </citation>
    <scope>NUCLEOTIDE SEQUENCE</scope>
    <source>
        <tissue evidence="4">Whole body</tissue>
    </source>
</reference>
<dbReference type="EMBL" id="JAVRJZ010000006">
    <property type="protein sequence ID" value="KAK2721020.1"/>
    <property type="molecule type" value="Genomic_DNA"/>
</dbReference>
<feature type="chain" id="PRO_5041851810" evidence="3">
    <location>
        <begin position="19"/>
        <end position="278"/>
    </location>
</feature>
<keyword evidence="3" id="KW-0732">Signal</keyword>
<keyword evidence="2" id="KW-0812">Transmembrane</keyword>
<gene>
    <name evidence="4" type="ORF">QYM36_003342</name>
</gene>